<gene>
    <name evidence="1" type="ORF">CCYN74_20029</name>
</gene>
<dbReference type="AlphaFoldDB" id="A0A0B7HBR3"/>
<evidence type="ECO:0000313" key="1">
    <source>
        <dbReference type="EMBL" id="CEN36715.1"/>
    </source>
</evidence>
<reference evidence="1 2" key="1">
    <citation type="submission" date="2015-01" db="EMBL/GenBank/DDBJ databases">
        <authorList>
            <person name="Xiang T."/>
            <person name="Song Y."/>
            <person name="Huang L."/>
            <person name="Wang B."/>
            <person name="Wu P."/>
        </authorList>
    </citation>
    <scope>NUCLEOTIDE SEQUENCE [LARGE SCALE GENOMIC DNA]</scope>
    <source>
        <strain evidence="1 2">Ccy74</strain>
    </source>
</reference>
<dbReference type="Proteomes" id="UP000038083">
    <property type="component" value="Unassembled WGS sequence"/>
</dbReference>
<evidence type="ECO:0000313" key="2">
    <source>
        <dbReference type="Proteomes" id="UP000038083"/>
    </source>
</evidence>
<organism evidence="1 2">
    <name type="scientific">Capnocytophaga cynodegmi</name>
    <dbReference type="NCBI Taxonomy" id="28189"/>
    <lineage>
        <taxon>Bacteria</taxon>
        <taxon>Pseudomonadati</taxon>
        <taxon>Bacteroidota</taxon>
        <taxon>Flavobacteriia</taxon>
        <taxon>Flavobacteriales</taxon>
        <taxon>Flavobacteriaceae</taxon>
        <taxon>Capnocytophaga</taxon>
    </lineage>
</organism>
<name>A0A0B7HBR3_9FLAO</name>
<sequence length="71" mass="8082">MTMETSFKVGERVLVSPQVTGFGDWIEATITEIEKNPFVGIVINVKTDSGIIFFEKEDMFKHLKDIELCTQ</sequence>
<dbReference type="EMBL" id="CDOG01000012">
    <property type="protein sequence ID" value="CEN36715.1"/>
    <property type="molecule type" value="Genomic_DNA"/>
</dbReference>
<protein>
    <recommendedName>
        <fullName evidence="3">Transcriptional regulator</fullName>
    </recommendedName>
</protein>
<accession>A0A0B7HBR3</accession>
<proteinExistence type="predicted"/>
<evidence type="ECO:0008006" key="3">
    <source>
        <dbReference type="Google" id="ProtNLM"/>
    </source>
</evidence>